<reference evidence="1" key="1">
    <citation type="submission" date="2022-10" db="EMBL/GenBank/DDBJ databases">
        <title>Two novel species of Flavobacterium.</title>
        <authorList>
            <person name="Liu Q."/>
            <person name="Xin Y.-H."/>
        </authorList>
    </citation>
    <scope>NUCLEOTIDE SEQUENCE</scope>
    <source>
        <strain evidence="1">LS1R47</strain>
    </source>
</reference>
<name>A0A9X3HNU0_9FLAO</name>
<comment type="caution">
    <text evidence="1">The sequence shown here is derived from an EMBL/GenBank/DDBJ whole genome shotgun (WGS) entry which is preliminary data.</text>
</comment>
<organism evidence="1 2">
    <name type="scientific">Flavobacterium frigoritolerans</name>
    <dbReference type="NCBI Taxonomy" id="2987686"/>
    <lineage>
        <taxon>Bacteria</taxon>
        <taxon>Pseudomonadati</taxon>
        <taxon>Bacteroidota</taxon>
        <taxon>Flavobacteriia</taxon>
        <taxon>Flavobacteriales</taxon>
        <taxon>Flavobacteriaceae</taxon>
        <taxon>Flavobacterium</taxon>
    </lineage>
</organism>
<keyword evidence="2" id="KW-1185">Reference proteome</keyword>
<dbReference type="Proteomes" id="UP001151133">
    <property type="component" value="Unassembled WGS sequence"/>
</dbReference>
<gene>
    <name evidence="1" type="ORF">OIU80_18700</name>
</gene>
<dbReference type="AlphaFoldDB" id="A0A9X3HNU0"/>
<evidence type="ECO:0000313" key="2">
    <source>
        <dbReference type="Proteomes" id="UP001151133"/>
    </source>
</evidence>
<dbReference type="RefSeq" id="WP_264288495.1">
    <property type="nucleotide sequence ID" value="NZ_JAOZEV010000020.1"/>
</dbReference>
<evidence type="ECO:0000313" key="1">
    <source>
        <dbReference type="EMBL" id="MCV9934313.1"/>
    </source>
</evidence>
<sequence>MNIKYRSVYLSDLKKIVDLYTQQDSFRINALTPDFGLPLDIMMADNDKILACSFILFNESDEVTYRVLSDKASVSEDMVADLLLFTQKDKMKHPTNENLKNSISRLTNWINHSV</sequence>
<protein>
    <submittedName>
        <fullName evidence="1">Uncharacterized protein</fullName>
    </submittedName>
</protein>
<proteinExistence type="predicted"/>
<accession>A0A9X3HNU0</accession>
<dbReference type="EMBL" id="JAOZEV010000020">
    <property type="protein sequence ID" value="MCV9934313.1"/>
    <property type="molecule type" value="Genomic_DNA"/>
</dbReference>